<dbReference type="Gene3D" id="1.20.140.10">
    <property type="entry name" value="Butyryl-CoA Dehydrogenase, subunit A, domain 3"/>
    <property type="match status" value="1"/>
</dbReference>
<evidence type="ECO:0000259" key="3">
    <source>
        <dbReference type="Pfam" id="PF02770"/>
    </source>
</evidence>
<dbReference type="Gene3D" id="2.40.110.10">
    <property type="entry name" value="Butyryl-CoA Dehydrogenase, subunit A, domain 2"/>
    <property type="match status" value="1"/>
</dbReference>
<dbReference type="PANTHER" id="PTHR43884">
    <property type="entry name" value="ACYL-COA DEHYDROGENASE"/>
    <property type="match status" value="1"/>
</dbReference>
<dbReference type="InterPro" id="IPR046373">
    <property type="entry name" value="Acyl-CoA_Oxase/DH_mid-dom_sf"/>
</dbReference>
<evidence type="ECO:0000256" key="1">
    <source>
        <dbReference type="ARBA" id="ARBA00022630"/>
    </source>
</evidence>
<dbReference type="AlphaFoldDB" id="A0A0D8BCG9"/>
<evidence type="ECO:0000313" key="6">
    <source>
        <dbReference type="EMBL" id="KJE21750.1"/>
    </source>
</evidence>
<dbReference type="PATRIC" id="fig|1502723.3.peg.3643"/>
<dbReference type="InterPro" id="IPR006091">
    <property type="entry name" value="Acyl-CoA_Oxase/DH_mid-dom"/>
</dbReference>
<dbReference type="Pfam" id="PF02771">
    <property type="entry name" value="Acyl-CoA_dh_N"/>
    <property type="match status" value="1"/>
</dbReference>
<feature type="domain" description="Acyl-CoA dehydrogenase C-terminal" evidence="5">
    <location>
        <begin position="253"/>
        <end position="383"/>
    </location>
</feature>
<dbReference type="InterPro" id="IPR037069">
    <property type="entry name" value="AcylCoA_DH/ox_N_sf"/>
</dbReference>
<dbReference type="OrthoDB" id="2986495at2"/>
<reference evidence="6 7" key="2">
    <citation type="journal article" date="2016" name="Genome Announc.">
        <title>Permanent Draft Genome Sequences for Two Variants of Frankia sp. Strain CpI1, the First Frankia Strain Isolated from Root Nodules of Comptonia peregrina.</title>
        <authorList>
            <person name="Oshone R."/>
            <person name="Hurst S.G.IV."/>
            <person name="Abebe-Akele F."/>
            <person name="Simpson S."/>
            <person name="Morris K."/>
            <person name="Thomas W.K."/>
            <person name="Tisa L.S."/>
        </authorList>
    </citation>
    <scope>NUCLEOTIDE SEQUENCE [LARGE SCALE GENOMIC DNA]</scope>
    <source>
        <strain evidence="7">CpI1-S</strain>
    </source>
</reference>
<protein>
    <submittedName>
        <fullName evidence="6">Acyl-CoA dehydrogenase</fullName>
    </submittedName>
</protein>
<gene>
    <name evidence="6" type="ORF">FF36_03954</name>
</gene>
<proteinExistence type="predicted"/>
<dbReference type="InterPro" id="IPR009100">
    <property type="entry name" value="AcylCoA_DH/oxidase_NM_dom_sf"/>
</dbReference>
<evidence type="ECO:0000313" key="7">
    <source>
        <dbReference type="Proteomes" id="UP000032545"/>
    </source>
</evidence>
<comment type="caution">
    <text evidence="6">The sequence shown here is derived from an EMBL/GenBank/DDBJ whole genome shotgun (WGS) entry which is preliminary data.</text>
</comment>
<dbReference type="Pfam" id="PF02770">
    <property type="entry name" value="Acyl-CoA_dh_M"/>
    <property type="match status" value="1"/>
</dbReference>
<dbReference type="InterPro" id="IPR036250">
    <property type="entry name" value="AcylCo_DH-like_C"/>
</dbReference>
<evidence type="ECO:0000256" key="2">
    <source>
        <dbReference type="ARBA" id="ARBA00023002"/>
    </source>
</evidence>
<dbReference type="RefSeq" id="WP_044886518.1">
    <property type="nucleotide sequence ID" value="NZ_JYFN01000032.1"/>
</dbReference>
<evidence type="ECO:0000259" key="4">
    <source>
        <dbReference type="Pfam" id="PF02771"/>
    </source>
</evidence>
<organism evidence="6 7">
    <name type="scientific">Frankia torreyi</name>
    <dbReference type="NCBI Taxonomy" id="1856"/>
    <lineage>
        <taxon>Bacteria</taxon>
        <taxon>Bacillati</taxon>
        <taxon>Actinomycetota</taxon>
        <taxon>Actinomycetes</taxon>
        <taxon>Frankiales</taxon>
        <taxon>Frankiaceae</taxon>
        <taxon>Frankia</taxon>
    </lineage>
</organism>
<evidence type="ECO:0000259" key="5">
    <source>
        <dbReference type="Pfam" id="PF08028"/>
    </source>
</evidence>
<dbReference type="Gene3D" id="1.10.540.10">
    <property type="entry name" value="Acyl-CoA dehydrogenase/oxidase, N-terminal domain"/>
    <property type="match status" value="1"/>
</dbReference>
<dbReference type="EMBL" id="JYFN01000032">
    <property type="protein sequence ID" value="KJE21750.1"/>
    <property type="molecule type" value="Genomic_DNA"/>
</dbReference>
<dbReference type="InterPro" id="IPR013107">
    <property type="entry name" value="Acyl-CoA_DH_C"/>
</dbReference>
<accession>A0A0D8BCG9</accession>
<dbReference type="GO" id="GO:0050660">
    <property type="term" value="F:flavin adenine dinucleotide binding"/>
    <property type="evidence" value="ECO:0007669"/>
    <property type="project" value="InterPro"/>
</dbReference>
<dbReference type="SUPFAM" id="SSF56645">
    <property type="entry name" value="Acyl-CoA dehydrogenase NM domain-like"/>
    <property type="match status" value="1"/>
</dbReference>
<dbReference type="Pfam" id="PF08028">
    <property type="entry name" value="Acyl-CoA_dh_2"/>
    <property type="match status" value="1"/>
</dbReference>
<dbReference type="SUPFAM" id="SSF47203">
    <property type="entry name" value="Acyl-CoA dehydrogenase C-terminal domain-like"/>
    <property type="match status" value="1"/>
</dbReference>
<dbReference type="GO" id="GO:0003995">
    <property type="term" value="F:acyl-CoA dehydrogenase activity"/>
    <property type="evidence" value="ECO:0007669"/>
    <property type="project" value="TreeGrafter"/>
</dbReference>
<keyword evidence="7" id="KW-1185">Reference proteome</keyword>
<name>A0A0D8BCG9_9ACTN</name>
<keyword evidence="2" id="KW-0560">Oxidoreductase</keyword>
<feature type="domain" description="Acyl-CoA dehydrogenase/oxidase N-terminal" evidence="4">
    <location>
        <begin position="12"/>
        <end position="112"/>
    </location>
</feature>
<dbReference type="PANTHER" id="PTHR43884:SF25">
    <property type="entry name" value="ACYL-COA DEHYDROGENASE YDBM-RELATED"/>
    <property type="match status" value="1"/>
</dbReference>
<feature type="domain" description="Acyl-CoA oxidase/dehydrogenase middle" evidence="3">
    <location>
        <begin position="139"/>
        <end position="228"/>
    </location>
</feature>
<dbReference type="InterPro" id="IPR013786">
    <property type="entry name" value="AcylCoA_DH/ox_N"/>
</dbReference>
<dbReference type="Proteomes" id="UP000032545">
    <property type="component" value="Unassembled WGS sequence"/>
</dbReference>
<dbReference type="PIRSF" id="PIRSF016578">
    <property type="entry name" value="HsaA"/>
    <property type="match status" value="1"/>
</dbReference>
<sequence length="405" mass="43572">MGKHDVEITPAERAEVLEAARALAKEFAVAGPSADAENRFPTELVPLYKDSGLPGIAVPKKYGGLGADIATTALVSRELAKGDPAIALAFNMHQTMIGIFRGLLDEATRERVFTEVVRERKIICGPFSEDRAGLSGLADTKAIPDGNGGWRIHGKKTWATLCLGADIVAFNATITDENGQLPEDFTEHAAREAVFVLPMDSPGISIVETWDTMGMRATGTHTVVFDDVPAPADSYGGNFRNGLFGEFEWASMSFAAVYLGLAEKAYTETREILKKKSLGATMEGKDVALKGIGFVQYGLGRMLVDVETAARALETTGRILIEGRDAEWDPIARTGFIDVTKVTATETAIRVTDAALRLVGGSSFRRGHVLERLYRDARGGPFHPLTTDQAYDLLGRAELGLLGAP</sequence>
<reference evidence="7" key="1">
    <citation type="submission" date="2015-02" db="EMBL/GenBank/DDBJ databases">
        <title>Draft Genome of Frankia sp. CpI1-S.</title>
        <authorList>
            <person name="Oshone R.T."/>
            <person name="Ngom M."/>
            <person name="Ghodhbane-Gtari F."/>
            <person name="Gtari M."/>
            <person name="Morris K."/>
            <person name="Thomas K."/>
            <person name="Sen A."/>
            <person name="Tisa L.S."/>
        </authorList>
    </citation>
    <scope>NUCLEOTIDE SEQUENCE [LARGE SCALE GENOMIC DNA]</scope>
    <source>
        <strain evidence="7">CpI1-S</strain>
    </source>
</reference>
<keyword evidence="1" id="KW-0285">Flavoprotein</keyword>